<evidence type="ECO:0000256" key="4">
    <source>
        <dbReference type="ARBA" id="ARBA00022741"/>
    </source>
</evidence>
<evidence type="ECO:0000256" key="2">
    <source>
        <dbReference type="ARBA" id="ARBA00013164"/>
    </source>
</evidence>
<dbReference type="GO" id="GO:0009791">
    <property type="term" value="P:post-embryonic development"/>
    <property type="evidence" value="ECO:0007669"/>
    <property type="project" value="UniProtKB-ARBA"/>
</dbReference>
<dbReference type="Pfam" id="PF00133">
    <property type="entry name" value="tRNA-synt_1"/>
    <property type="match status" value="2"/>
</dbReference>
<dbReference type="InterPro" id="IPR004493">
    <property type="entry name" value="Leu-tRNA-synth_Ia_arc/euk"/>
</dbReference>
<gene>
    <name evidence="13" type="ORF">RHGRI_012556</name>
</gene>
<keyword evidence="14" id="KW-1185">Reference proteome</keyword>
<keyword evidence="4 10" id="KW-0547">Nucleotide-binding</keyword>
<evidence type="ECO:0000256" key="9">
    <source>
        <dbReference type="ARBA" id="ARBA00047469"/>
    </source>
</evidence>
<evidence type="ECO:0000256" key="7">
    <source>
        <dbReference type="ARBA" id="ARBA00023146"/>
    </source>
</evidence>
<dbReference type="SUPFAM" id="SSF52374">
    <property type="entry name" value="Nucleotidylyl transferase"/>
    <property type="match status" value="1"/>
</dbReference>
<sequence>MREKRERREYVILEIYESKNNANYAQRCALVVGNGHGFCQLFRGMEMADEIGGKSFARRDQLLEIESQVQKWWEEGDVFKADSKAEAPKPGEKFFGTFPMPYMNGHLHLGHAFTLSKLEFAAAFHRLMGANVLLPFAFHCTGMPIKAAADKLKWEIEKFGCPPKFPIVKEEELTPRSNTEGSRDVERKFNGNKSKVAAKSCGDKHQWDIMQLWGESEEEIPKFQVPSHWMNHLPSSAVKDLTAFGLGCDWRRTFITTDRNPFFNSFVQWHMRKLKEKGKMVKDLRYAIYSPLDGQPCADHDRASGEGVTPIEYMLIKMEVVPPFPPKLSALEARRVYLAAATLWPETMYGQMNSWVFPEGKYGAFEINETEVYIVTERAALNMAYQGLSRVPEKPTCLVELTGHDLIGLPLRSPLASNEIIYCLPMLSVLTDTGTGIVTSVPSDSPDDYMALHDLKSKPALRAKYGVKDEWVLPFEIIPIINHPNFRDNSAEKICTEMKIKSQNERDKLDKAKKEVYKGGFYLGTMIVGEYAGMKVQEAKSLVKTKLLELGQAVIYCEPEKEVMSRSGNECVVALTDQWCILYGLPEWKKLANECLARMNLYSDDTRLAVEYALQRLHGWACSRSYGDGTRIPWDEDFLVDSLSDSTLYMAYYTIAHLLQRGDMYGGSDTASIRPEQMTDEVWDYLFCGGLYPESADIPSCLLQEMKQEFDYWYPMDLWVSGKDLIQNHLSFCIYNHTALMPKRHWPRGFRCNGHLMLNSKKMSKSTGNFMMLREAIKKFSASATRFAIADAGDGMDDANFAFETANPGVLKLTKELSWMEGVIATESSLRSGPPSTYSDHVFSNDINIAVETTKKNYSDTMFREALKTGFYDLQAARDEYRLSCGSEGMNRDLLWWFMDVQTRLIVPVCPHYAEHTWRVILKKNGYAIKAGWPEADAPDMTLKKANTYLQGLIVSIRKQLLKKNKPNATGDAKRPTRVAALVFVAEQYDGWENECLETLRSRFSVDKETAEALQHSKIWQQGNSKQNLMRFLNSKTDCLLVGVQALDLKLPFCMAEVVEKNLELMKRRLGLQRLEILSVTDFDAVKKAGIQVS</sequence>
<dbReference type="InterPro" id="IPR014729">
    <property type="entry name" value="Rossmann-like_a/b/a_fold"/>
</dbReference>
<name>A0AAV6KRL9_9ERIC</name>
<evidence type="ECO:0000259" key="12">
    <source>
        <dbReference type="Pfam" id="PF08264"/>
    </source>
</evidence>
<evidence type="ECO:0000259" key="11">
    <source>
        <dbReference type="Pfam" id="PF00133"/>
    </source>
</evidence>
<organism evidence="13 14">
    <name type="scientific">Rhododendron griersonianum</name>
    <dbReference type="NCBI Taxonomy" id="479676"/>
    <lineage>
        <taxon>Eukaryota</taxon>
        <taxon>Viridiplantae</taxon>
        <taxon>Streptophyta</taxon>
        <taxon>Embryophyta</taxon>
        <taxon>Tracheophyta</taxon>
        <taxon>Spermatophyta</taxon>
        <taxon>Magnoliopsida</taxon>
        <taxon>eudicotyledons</taxon>
        <taxon>Gunneridae</taxon>
        <taxon>Pentapetalae</taxon>
        <taxon>asterids</taxon>
        <taxon>Ericales</taxon>
        <taxon>Ericaceae</taxon>
        <taxon>Ericoideae</taxon>
        <taxon>Rhodoreae</taxon>
        <taxon>Rhododendron</taxon>
    </lineage>
</organism>
<dbReference type="SUPFAM" id="SSF47323">
    <property type="entry name" value="Anticodon-binding domain of a subclass of class I aminoacyl-tRNA synthetases"/>
    <property type="match status" value="1"/>
</dbReference>
<dbReference type="FunFam" id="1.10.730.10:FF:000020">
    <property type="entry name" value="Leucine--tRNA ligase cytoplasmic"/>
    <property type="match status" value="1"/>
</dbReference>
<dbReference type="GO" id="GO:0004823">
    <property type="term" value="F:leucine-tRNA ligase activity"/>
    <property type="evidence" value="ECO:0007669"/>
    <property type="project" value="UniProtKB-EC"/>
</dbReference>
<keyword evidence="3 10" id="KW-0436">Ligase</keyword>
<dbReference type="PROSITE" id="PS00178">
    <property type="entry name" value="AA_TRNA_LIGASE_I"/>
    <property type="match status" value="1"/>
</dbReference>
<comment type="catalytic activity">
    <reaction evidence="9">
        <text>tRNA(Leu) + L-leucine + ATP = L-leucyl-tRNA(Leu) + AMP + diphosphate</text>
        <dbReference type="Rhea" id="RHEA:11688"/>
        <dbReference type="Rhea" id="RHEA-COMP:9613"/>
        <dbReference type="Rhea" id="RHEA-COMP:9622"/>
        <dbReference type="ChEBI" id="CHEBI:30616"/>
        <dbReference type="ChEBI" id="CHEBI:33019"/>
        <dbReference type="ChEBI" id="CHEBI:57427"/>
        <dbReference type="ChEBI" id="CHEBI:78442"/>
        <dbReference type="ChEBI" id="CHEBI:78494"/>
        <dbReference type="ChEBI" id="CHEBI:456215"/>
        <dbReference type="EC" id="6.1.1.4"/>
    </reaction>
</comment>
<evidence type="ECO:0000313" key="14">
    <source>
        <dbReference type="Proteomes" id="UP000823749"/>
    </source>
</evidence>
<evidence type="ECO:0000256" key="8">
    <source>
        <dbReference type="ARBA" id="ARBA00030520"/>
    </source>
</evidence>
<evidence type="ECO:0000256" key="3">
    <source>
        <dbReference type="ARBA" id="ARBA00022598"/>
    </source>
</evidence>
<dbReference type="InterPro" id="IPR009080">
    <property type="entry name" value="tRNAsynth_Ia_anticodon-bd"/>
</dbReference>
<evidence type="ECO:0000313" key="13">
    <source>
        <dbReference type="EMBL" id="KAG5555061.1"/>
    </source>
</evidence>
<reference evidence="13" key="1">
    <citation type="submission" date="2020-08" db="EMBL/GenBank/DDBJ databases">
        <title>Plant Genome Project.</title>
        <authorList>
            <person name="Zhang R.-G."/>
        </authorList>
    </citation>
    <scope>NUCLEOTIDE SEQUENCE</scope>
    <source>
        <strain evidence="13">WSP0</strain>
        <tissue evidence="13">Leaf</tissue>
    </source>
</reference>
<accession>A0AAV6KRL9</accession>
<dbReference type="SUPFAM" id="SSF50677">
    <property type="entry name" value="ValRS/IleRS/LeuRS editing domain"/>
    <property type="match status" value="1"/>
</dbReference>
<dbReference type="GO" id="GO:0048608">
    <property type="term" value="P:reproductive structure development"/>
    <property type="evidence" value="ECO:0007669"/>
    <property type="project" value="UniProtKB-ARBA"/>
</dbReference>
<feature type="domain" description="Methionyl/Valyl/Leucyl/Isoleucyl-tRNA synthetase anticodon-binding" evidence="12">
    <location>
        <begin position="841"/>
        <end position="960"/>
    </location>
</feature>
<dbReference type="EMBL" id="JACTNZ010000004">
    <property type="protein sequence ID" value="KAG5555061.1"/>
    <property type="molecule type" value="Genomic_DNA"/>
</dbReference>
<dbReference type="GO" id="GO:0006429">
    <property type="term" value="P:leucyl-tRNA aminoacylation"/>
    <property type="evidence" value="ECO:0007669"/>
    <property type="project" value="InterPro"/>
</dbReference>
<dbReference type="Gene3D" id="3.90.740.10">
    <property type="entry name" value="Valyl/Leucyl/Isoleucyl-tRNA synthetase, editing domain"/>
    <property type="match status" value="1"/>
</dbReference>
<dbReference type="InterPro" id="IPR009008">
    <property type="entry name" value="Val/Leu/Ile-tRNA-synth_edit"/>
</dbReference>
<feature type="domain" description="Aminoacyl-tRNA synthetase class Ia" evidence="11">
    <location>
        <begin position="231"/>
        <end position="800"/>
    </location>
</feature>
<comment type="caution">
    <text evidence="13">The sequence shown here is derived from an EMBL/GenBank/DDBJ whole genome shotgun (WGS) entry which is preliminary data.</text>
</comment>
<dbReference type="GO" id="GO:0002161">
    <property type="term" value="F:aminoacyl-tRNA deacylase activity"/>
    <property type="evidence" value="ECO:0007669"/>
    <property type="project" value="InterPro"/>
</dbReference>
<dbReference type="InterPro" id="IPR001412">
    <property type="entry name" value="aa-tRNA-synth_I_CS"/>
</dbReference>
<dbReference type="PANTHER" id="PTHR45794">
    <property type="entry name" value="LEUCYL-TRNA SYNTHETASE"/>
    <property type="match status" value="1"/>
</dbReference>
<dbReference type="CDD" id="cd07959">
    <property type="entry name" value="Anticodon_Ia_Leu_AEc"/>
    <property type="match status" value="1"/>
</dbReference>
<dbReference type="InterPro" id="IPR002300">
    <property type="entry name" value="aa-tRNA-synth_Ia"/>
</dbReference>
<dbReference type="EC" id="6.1.1.4" evidence="2"/>
<dbReference type="GO" id="GO:0005524">
    <property type="term" value="F:ATP binding"/>
    <property type="evidence" value="ECO:0007669"/>
    <property type="project" value="UniProtKB-KW"/>
</dbReference>
<dbReference type="InterPro" id="IPR013155">
    <property type="entry name" value="M/V/L/I-tRNA-synth_anticd-bd"/>
</dbReference>
<dbReference type="Gene3D" id="3.40.50.620">
    <property type="entry name" value="HUPs"/>
    <property type="match status" value="1"/>
</dbReference>
<dbReference type="AlphaFoldDB" id="A0AAV6KRL9"/>
<evidence type="ECO:0000256" key="10">
    <source>
        <dbReference type="RuleBase" id="RU363035"/>
    </source>
</evidence>
<dbReference type="PANTHER" id="PTHR45794:SF1">
    <property type="entry name" value="LEUCINE--TRNA LIGASE, CYTOPLASMIC"/>
    <property type="match status" value="1"/>
</dbReference>
<dbReference type="NCBIfam" id="TIGR00395">
    <property type="entry name" value="leuS_arch"/>
    <property type="match status" value="1"/>
</dbReference>
<dbReference type="Proteomes" id="UP000823749">
    <property type="component" value="Chromosome 4"/>
</dbReference>
<keyword evidence="7 10" id="KW-0030">Aminoacyl-tRNA synthetase</keyword>
<dbReference type="FunFam" id="3.90.740.10:FF:000001">
    <property type="entry name" value="Leucine--tRNA ligase, cytoplasmic"/>
    <property type="match status" value="1"/>
</dbReference>
<evidence type="ECO:0000256" key="6">
    <source>
        <dbReference type="ARBA" id="ARBA00022917"/>
    </source>
</evidence>
<evidence type="ECO:0000256" key="5">
    <source>
        <dbReference type="ARBA" id="ARBA00022840"/>
    </source>
</evidence>
<protein>
    <recommendedName>
        <fullName evidence="2">leucine--tRNA ligase</fullName>
        <ecNumber evidence="2">6.1.1.4</ecNumber>
    </recommendedName>
    <alternativeName>
        <fullName evidence="8">Leucyl-tRNA synthetase</fullName>
    </alternativeName>
</protein>
<dbReference type="Pfam" id="PF08264">
    <property type="entry name" value="Anticodon_1"/>
    <property type="match status" value="1"/>
</dbReference>
<comment type="similarity">
    <text evidence="1 10">Belongs to the class-I aminoacyl-tRNA synthetase family.</text>
</comment>
<proteinExistence type="inferred from homology"/>
<feature type="domain" description="Aminoacyl-tRNA synthetase class Ia" evidence="11">
    <location>
        <begin position="69"/>
        <end position="155"/>
    </location>
</feature>
<keyword evidence="5 10" id="KW-0067">ATP-binding</keyword>
<keyword evidence="6 10" id="KW-0648">Protein biosynthesis</keyword>
<evidence type="ECO:0000256" key="1">
    <source>
        <dbReference type="ARBA" id="ARBA00005594"/>
    </source>
</evidence>